<evidence type="ECO:0000256" key="5">
    <source>
        <dbReference type="ARBA" id="ARBA00022691"/>
    </source>
</evidence>
<proteinExistence type="predicted"/>
<comment type="subcellular location">
    <subcellularLocation>
        <location evidence="1">Nucleus</location>
    </subcellularLocation>
</comment>
<dbReference type="SUPFAM" id="SSF82199">
    <property type="entry name" value="SET domain"/>
    <property type="match status" value="1"/>
</dbReference>
<gene>
    <name evidence="10" type="ORF">BaRGS_00013243</name>
</gene>
<dbReference type="InterPro" id="IPR036464">
    <property type="entry name" value="Rubisco_LSMT_subst-bd_sf"/>
</dbReference>
<dbReference type="InterPro" id="IPR011383">
    <property type="entry name" value="N-lys_methylase_SETD6"/>
</dbReference>
<evidence type="ECO:0000256" key="8">
    <source>
        <dbReference type="SAM" id="MobiDB-lite"/>
    </source>
</evidence>
<evidence type="ECO:0000256" key="6">
    <source>
        <dbReference type="ARBA" id="ARBA00023242"/>
    </source>
</evidence>
<evidence type="ECO:0000256" key="4">
    <source>
        <dbReference type="ARBA" id="ARBA00022679"/>
    </source>
</evidence>
<evidence type="ECO:0000256" key="3">
    <source>
        <dbReference type="ARBA" id="ARBA00022603"/>
    </source>
</evidence>
<feature type="region of interest" description="Disordered" evidence="8">
    <location>
        <begin position="168"/>
        <end position="198"/>
    </location>
</feature>
<dbReference type="InterPro" id="IPR044430">
    <property type="entry name" value="SETD6_SET"/>
</dbReference>
<evidence type="ECO:0000259" key="9">
    <source>
        <dbReference type="PROSITE" id="PS50280"/>
    </source>
</evidence>
<dbReference type="FunFam" id="3.90.1410.10:FF:000007">
    <property type="entry name" value="Ribosomal lysine N-methyltransferase 4"/>
    <property type="match status" value="1"/>
</dbReference>
<dbReference type="GO" id="GO:0032259">
    <property type="term" value="P:methylation"/>
    <property type="evidence" value="ECO:0007669"/>
    <property type="project" value="UniProtKB-KW"/>
</dbReference>
<dbReference type="Gene3D" id="3.90.1410.10">
    <property type="entry name" value="set domain protein methyltransferase, domain 1"/>
    <property type="match status" value="1"/>
</dbReference>
<protein>
    <recommendedName>
        <fullName evidence="2">N-lysine methyltransferase SETD6</fullName>
    </recommendedName>
    <alternativeName>
        <fullName evidence="7">SET domain-containing protein 6</fullName>
    </alternativeName>
</protein>
<organism evidence="10 11">
    <name type="scientific">Batillaria attramentaria</name>
    <dbReference type="NCBI Taxonomy" id="370345"/>
    <lineage>
        <taxon>Eukaryota</taxon>
        <taxon>Metazoa</taxon>
        <taxon>Spiralia</taxon>
        <taxon>Lophotrochozoa</taxon>
        <taxon>Mollusca</taxon>
        <taxon>Gastropoda</taxon>
        <taxon>Caenogastropoda</taxon>
        <taxon>Sorbeoconcha</taxon>
        <taxon>Cerithioidea</taxon>
        <taxon>Batillariidae</taxon>
        <taxon>Batillaria</taxon>
    </lineage>
</organism>
<dbReference type="Proteomes" id="UP001519460">
    <property type="component" value="Unassembled WGS sequence"/>
</dbReference>
<keyword evidence="5" id="KW-0949">S-adenosyl-L-methionine</keyword>
<name>A0ABD0L881_9CAEN</name>
<keyword evidence="11" id="KW-1185">Reference proteome</keyword>
<dbReference type="SUPFAM" id="SSF81822">
    <property type="entry name" value="RuBisCo LSMT C-terminal, substrate-binding domain"/>
    <property type="match status" value="1"/>
</dbReference>
<dbReference type="EMBL" id="JACVVK020000074">
    <property type="protein sequence ID" value="KAK7495545.1"/>
    <property type="molecule type" value="Genomic_DNA"/>
</dbReference>
<accession>A0ABD0L881</accession>
<sequence length="428" mass="47689">VCVEREQACAQYGMVAVEDIPAGDVLFSVPRSVLLSPDTSSIGELLKKGQQELSGESDNGWVPLLVALLYEYNNPESLWRPYLDIVPDFSQLDLPMFWSSKEREELLTGTGVVESVNRDLAMMENDFNTKALPFMQKHSDVFGPQCQSLELYKKMVAFIMAYSFTEPRGPGAKQSGKDQGDAGKDEEEDGDDAGTSPPMMVPLADILNHVANNNASLNFDVDALRMVTTKDIKKGEEVYNTYGELANSHLLHMYGFAERYPLNHYDTVDIPMSVVAEVAEEIGDDPKLTAAKLLFLQEQDLLLEEGAFVVGREGVLTDDEMQGVLKVLAMSASEFEEHAEKEGWSDADSDTSDGNSLTFDKLPKLPEQWRKILSSCAEVCLERLAGDEQKDCVAMETETSKMPARERYSLYVRHGQRQLLRQLIAACR</sequence>
<keyword evidence="6" id="KW-0539">Nucleus</keyword>
<reference evidence="10 11" key="1">
    <citation type="journal article" date="2023" name="Sci. Data">
        <title>Genome assembly of the Korean intertidal mud-creeper Batillaria attramentaria.</title>
        <authorList>
            <person name="Patra A.K."/>
            <person name="Ho P.T."/>
            <person name="Jun S."/>
            <person name="Lee S.J."/>
            <person name="Kim Y."/>
            <person name="Won Y.J."/>
        </authorList>
    </citation>
    <scope>NUCLEOTIDE SEQUENCE [LARGE SCALE GENOMIC DNA]</scope>
    <source>
        <strain evidence="10">Wonlab-2016</strain>
    </source>
</reference>
<dbReference type="PANTHER" id="PTHR13271:SF34">
    <property type="entry name" value="N-LYSINE METHYLTRANSFERASE SETD6"/>
    <property type="match status" value="1"/>
</dbReference>
<dbReference type="AlphaFoldDB" id="A0ABD0L881"/>
<keyword evidence="3" id="KW-0489">Methyltransferase</keyword>
<evidence type="ECO:0000256" key="2">
    <source>
        <dbReference type="ARBA" id="ARBA00016973"/>
    </source>
</evidence>
<dbReference type="PIRSF" id="PIRSF011771">
    <property type="entry name" value="RMS1_SET"/>
    <property type="match status" value="1"/>
</dbReference>
<dbReference type="PANTHER" id="PTHR13271">
    <property type="entry name" value="UNCHARACTERIZED PUTATIVE METHYLTRANSFERASE"/>
    <property type="match status" value="1"/>
</dbReference>
<dbReference type="InterPro" id="IPR015353">
    <property type="entry name" value="Rubisco_LSMT_subst-bd"/>
</dbReference>
<dbReference type="Gene3D" id="3.90.1420.10">
    <property type="entry name" value="Rubisco LSMT, substrate-binding domain"/>
    <property type="match status" value="1"/>
</dbReference>
<keyword evidence="4" id="KW-0808">Transferase</keyword>
<comment type="caution">
    <text evidence="10">The sequence shown here is derived from an EMBL/GenBank/DDBJ whole genome shotgun (WGS) entry which is preliminary data.</text>
</comment>
<evidence type="ECO:0000256" key="1">
    <source>
        <dbReference type="ARBA" id="ARBA00004123"/>
    </source>
</evidence>
<dbReference type="GO" id="GO:0005634">
    <property type="term" value="C:nucleus"/>
    <property type="evidence" value="ECO:0007669"/>
    <property type="project" value="UniProtKB-SubCell"/>
</dbReference>
<feature type="non-terminal residue" evidence="10">
    <location>
        <position position="1"/>
    </location>
</feature>
<dbReference type="InterPro" id="IPR046341">
    <property type="entry name" value="SET_dom_sf"/>
</dbReference>
<evidence type="ECO:0000313" key="10">
    <source>
        <dbReference type="EMBL" id="KAK7495545.1"/>
    </source>
</evidence>
<dbReference type="GO" id="GO:0008168">
    <property type="term" value="F:methyltransferase activity"/>
    <property type="evidence" value="ECO:0007669"/>
    <property type="project" value="UniProtKB-KW"/>
</dbReference>
<dbReference type="Pfam" id="PF00856">
    <property type="entry name" value="SET"/>
    <property type="match status" value="1"/>
</dbReference>
<evidence type="ECO:0000256" key="7">
    <source>
        <dbReference type="ARBA" id="ARBA00030096"/>
    </source>
</evidence>
<dbReference type="Pfam" id="PF09273">
    <property type="entry name" value="Rubis-subs-bind"/>
    <property type="match status" value="1"/>
</dbReference>
<dbReference type="InterPro" id="IPR001214">
    <property type="entry name" value="SET_dom"/>
</dbReference>
<feature type="domain" description="SET" evidence="9">
    <location>
        <begin position="1"/>
        <end position="243"/>
    </location>
</feature>
<dbReference type="PROSITE" id="PS50280">
    <property type="entry name" value="SET"/>
    <property type="match status" value="1"/>
</dbReference>
<dbReference type="InterPro" id="IPR050600">
    <property type="entry name" value="SETD3_SETD6_MTase"/>
</dbReference>
<dbReference type="CDD" id="cd19178">
    <property type="entry name" value="SET_SETD6"/>
    <property type="match status" value="1"/>
</dbReference>
<evidence type="ECO:0000313" key="11">
    <source>
        <dbReference type="Proteomes" id="UP001519460"/>
    </source>
</evidence>